<organism evidence="2 3">
    <name type="scientific">Georhizobium profundi</name>
    <dbReference type="NCBI Taxonomy" id="2341112"/>
    <lineage>
        <taxon>Bacteria</taxon>
        <taxon>Pseudomonadati</taxon>
        <taxon>Pseudomonadota</taxon>
        <taxon>Alphaproteobacteria</taxon>
        <taxon>Hyphomicrobiales</taxon>
        <taxon>Rhizobiaceae</taxon>
        <taxon>Georhizobium</taxon>
    </lineage>
</organism>
<dbReference type="Proteomes" id="UP000268192">
    <property type="component" value="Chromosome"/>
</dbReference>
<proteinExistence type="predicted"/>
<reference evidence="2 3" key="1">
    <citation type="submission" date="2018-09" db="EMBL/GenBank/DDBJ databases">
        <title>Marinorhizobium profundi gen. nov., sp. nov., isolated from a deep-sea sediment sample from the New Britain Trench and proposal of Marinorhizobiaceae fam. nov. in the order Rhizobiales of the class Alphaproteobacteria.</title>
        <authorList>
            <person name="Cao J."/>
        </authorList>
    </citation>
    <scope>NUCLEOTIDE SEQUENCE [LARGE SCALE GENOMIC DNA]</scope>
    <source>
        <strain evidence="2 3">WS11</strain>
    </source>
</reference>
<dbReference type="InterPro" id="IPR003781">
    <property type="entry name" value="CoA-bd"/>
</dbReference>
<evidence type="ECO:0000313" key="3">
    <source>
        <dbReference type="Proteomes" id="UP000268192"/>
    </source>
</evidence>
<dbReference type="InterPro" id="IPR036291">
    <property type="entry name" value="NAD(P)-bd_dom_sf"/>
</dbReference>
<keyword evidence="3" id="KW-1185">Reference proteome</keyword>
<dbReference type="PANTHER" id="PTHR33303">
    <property type="entry name" value="CYTOPLASMIC PROTEIN-RELATED"/>
    <property type="match status" value="1"/>
</dbReference>
<dbReference type="SMART" id="SM00881">
    <property type="entry name" value="CoA_binding"/>
    <property type="match status" value="1"/>
</dbReference>
<protein>
    <submittedName>
        <fullName evidence="2">CoA-binding protein</fullName>
    </submittedName>
</protein>
<evidence type="ECO:0000313" key="2">
    <source>
        <dbReference type="EMBL" id="AZN73840.1"/>
    </source>
</evidence>
<gene>
    <name evidence="2" type="ORF">D5400_14815</name>
</gene>
<dbReference type="RefSeq" id="WP_126013340.1">
    <property type="nucleotide sequence ID" value="NZ_CP032509.1"/>
</dbReference>
<evidence type="ECO:0000259" key="1">
    <source>
        <dbReference type="SMART" id="SM00881"/>
    </source>
</evidence>
<dbReference type="AlphaFoldDB" id="A0A3Q8XSC7"/>
<dbReference type="Pfam" id="PF13380">
    <property type="entry name" value="CoA_binding_2"/>
    <property type="match status" value="1"/>
</dbReference>
<dbReference type="EMBL" id="CP032509">
    <property type="protein sequence ID" value="AZN73840.1"/>
    <property type="molecule type" value="Genomic_DNA"/>
</dbReference>
<accession>A0A3Q8XSC7</accession>
<sequence length="190" mass="20720">MDDAGNLKLPLVDHDRYDDAYIADALRSVKSIAIVGASANAVRPSYFVAKYMIDKGYTVFPVNPGQAGKEILGRPASATLADLPQPVDMVDIFRASDAVPGVTDEILAMPVLPKVVWMQLTVRDDASAERLEKAGIKVVMNRCPKIEYARLSGEIGWSGVNSRRISSRKPMMRSGYQSFGIVAQNDDSDD</sequence>
<dbReference type="OrthoDB" id="9804695at2"/>
<feature type="domain" description="CoA-binding" evidence="1">
    <location>
        <begin position="26"/>
        <end position="122"/>
    </location>
</feature>
<dbReference type="PANTHER" id="PTHR33303:SF2">
    <property type="entry name" value="COA-BINDING DOMAIN-CONTAINING PROTEIN"/>
    <property type="match status" value="1"/>
</dbReference>
<dbReference type="Gene3D" id="3.40.50.720">
    <property type="entry name" value="NAD(P)-binding Rossmann-like Domain"/>
    <property type="match status" value="1"/>
</dbReference>
<name>A0A3Q8XSC7_9HYPH</name>
<dbReference type="SUPFAM" id="SSF51735">
    <property type="entry name" value="NAD(P)-binding Rossmann-fold domains"/>
    <property type="match status" value="1"/>
</dbReference>
<dbReference type="KEGG" id="abaw:D5400_14815"/>